<evidence type="ECO:0000259" key="1">
    <source>
        <dbReference type="Pfam" id="PF02557"/>
    </source>
</evidence>
<proteinExistence type="predicted"/>
<evidence type="ECO:0000313" key="3">
    <source>
        <dbReference type="Proteomes" id="UP000677804"/>
    </source>
</evidence>
<name>A0ABX8DCH5_9CELL</name>
<dbReference type="InterPro" id="IPR003709">
    <property type="entry name" value="VanY-like_core_dom"/>
</dbReference>
<dbReference type="Pfam" id="PF02557">
    <property type="entry name" value="VanY"/>
    <property type="match status" value="1"/>
</dbReference>
<sequence>MRRVAVAAVTAVSLALGVGVGVQTWTSADRRAAQAEREAALGRVDDALAVVHADVAARVVEGATSDAVGSSALLTDARSALEAALARGQQTLEASAERVGDDDAPRAALTAHLEAGRAAAPTASPLAARRLAAELAAAEQAVHVAVAAEQARVAEREAARVAAEAARAVRATSRPGTPPAPGGGADRCATTYGGPAFYTSVPTEGGDGSNGRLPPSALTAVSWTRDSRGTPFYLRADAAAALERLNRAFRAALGHDLALDLTYRDLDTQVAMRAALGSVAAVPGTSSHGTGLALDVPELPCEYGWDSPARAWLVANGPAYGWVSPTWARQGGSNPEYWHYEYRG</sequence>
<accession>A0ABX8DCH5</accession>
<reference evidence="2 3" key="1">
    <citation type="submission" date="2021-05" db="EMBL/GenBank/DDBJ databases">
        <title>Novel species in genus Cellulomonas.</title>
        <authorList>
            <person name="Zhang G."/>
        </authorList>
    </citation>
    <scope>NUCLEOTIDE SEQUENCE [LARGE SCALE GENOMIC DNA]</scope>
    <source>
        <strain evidence="3">zg-ZUI222</strain>
    </source>
</reference>
<dbReference type="SUPFAM" id="SSF55166">
    <property type="entry name" value="Hedgehog/DD-peptidase"/>
    <property type="match status" value="1"/>
</dbReference>
<protein>
    <submittedName>
        <fullName evidence="2">M15 family metallopeptidase</fullName>
    </submittedName>
</protein>
<dbReference type="Proteomes" id="UP000677804">
    <property type="component" value="Chromosome"/>
</dbReference>
<dbReference type="InterPro" id="IPR009045">
    <property type="entry name" value="Zn_M74/Hedgehog-like"/>
</dbReference>
<evidence type="ECO:0000313" key="2">
    <source>
        <dbReference type="EMBL" id="QVI64052.1"/>
    </source>
</evidence>
<dbReference type="CDD" id="cd14814">
    <property type="entry name" value="Peptidase_M15"/>
    <property type="match status" value="1"/>
</dbReference>
<organism evidence="2 3">
    <name type="scientific">Cellulomonas wangleii</name>
    <dbReference type="NCBI Taxonomy" id="2816956"/>
    <lineage>
        <taxon>Bacteria</taxon>
        <taxon>Bacillati</taxon>
        <taxon>Actinomycetota</taxon>
        <taxon>Actinomycetes</taxon>
        <taxon>Micrococcales</taxon>
        <taxon>Cellulomonadaceae</taxon>
        <taxon>Cellulomonas</taxon>
    </lineage>
</organism>
<dbReference type="EMBL" id="CP074405">
    <property type="protein sequence ID" value="QVI64052.1"/>
    <property type="molecule type" value="Genomic_DNA"/>
</dbReference>
<keyword evidence="3" id="KW-1185">Reference proteome</keyword>
<feature type="domain" description="D-alanyl-D-alanine carboxypeptidase-like core" evidence="1">
    <location>
        <begin position="233"/>
        <end position="344"/>
    </location>
</feature>
<dbReference type="Gene3D" id="3.30.1380.10">
    <property type="match status" value="1"/>
</dbReference>
<gene>
    <name evidence="2" type="ORF">KG103_03100</name>
</gene>